<gene>
    <name evidence="1" type="ORF">IQ247_04405</name>
</gene>
<keyword evidence="2" id="KW-1185">Reference proteome</keyword>
<reference evidence="1" key="1">
    <citation type="submission" date="2020-10" db="EMBL/GenBank/DDBJ databases">
        <authorList>
            <person name="Castelo-Branco R."/>
            <person name="Eusebio N."/>
            <person name="Adriana R."/>
            <person name="Vieira A."/>
            <person name="Brugerolle De Fraissinette N."/>
            <person name="Rezende De Castro R."/>
            <person name="Schneider M.P."/>
            <person name="Vasconcelos V."/>
            <person name="Leao P.N."/>
        </authorList>
    </citation>
    <scope>NUCLEOTIDE SEQUENCE</scope>
    <source>
        <strain evidence="1">LEGE 06105</strain>
    </source>
</reference>
<name>A0A8J7EZU2_9CYAN</name>
<organism evidence="1 2">
    <name type="scientific">Plectonema cf. radiosum LEGE 06105</name>
    <dbReference type="NCBI Taxonomy" id="945769"/>
    <lineage>
        <taxon>Bacteria</taxon>
        <taxon>Bacillati</taxon>
        <taxon>Cyanobacteriota</taxon>
        <taxon>Cyanophyceae</taxon>
        <taxon>Oscillatoriophycideae</taxon>
        <taxon>Oscillatoriales</taxon>
        <taxon>Microcoleaceae</taxon>
        <taxon>Plectonema</taxon>
    </lineage>
</organism>
<dbReference type="AlphaFoldDB" id="A0A8J7EZU2"/>
<proteinExistence type="predicted"/>
<dbReference type="Proteomes" id="UP000620559">
    <property type="component" value="Unassembled WGS sequence"/>
</dbReference>
<dbReference type="EMBL" id="JADEWL010000009">
    <property type="protein sequence ID" value="MBE9211967.1"/>
    <property type="molecule type" value="Genomic_DNA"/>
</dbReference>
<comment type="caution">
    <text evidence="1">The sequence shown here is derived from an EMBL/GenBank/DDBJ whole genome shotgun (WGS) entry which is preliminary data.</text>
</comment>
<dbReference type="RefSeq" id="WP_193917448.1">
    <property type="nucleotide sequence ID" value="NZ_JADEWL010000009.1"/>
</dbReference>
<accession>A0A8J7EZU2</accession>
<evidence type="ECO:0000313" key="1">
    <source>
        <dbReference type="EMBL" id="MBE9211967.1"/>
    </source>
</evidence>
<protein>
    <submittedName>
        <fullName evidence="1">Uncharacterized protein</fullName>
    </submittedName>
</protein>
<evidence type="ECO:0000313" key="2">
    <source>
        <dbReference type="Proteomes" id="UP000620559"/>
    </source>
</evidence>
<sequence>MAIAFGCVGSVRYAFGIKLRLSCFGGFWQVCDMPLALSSAYRVLVVLGVCDMPLALSSAYRVLVLGGMRSHNDIKAGFYAICLLLG</sequence>